<keyword evidence="2" id="KW-0732">Signal</keyword>
<protein>
    <submittedName>
        <fullName evidence="3">Vwa8 protein</fullName>
    </submittedName>
</protein>
<dbReference type="InterPro" id="IPR036908">
    <property type="entry name" value="RlpA-like_sf"/>
</dbReference>
<evidence type="ECO:0000256" key="2">
    <source>
        <dbReference type="SAM" id="SignalP"/>
    </source>
</evidence>
<keyword evidence="4" id="KW-1185">Reference proteome</keyword>
<dbReference type="AlphaFoldDB" id="A0A812R802"/>
<dbReference type="Gene3D" id="2.40.40.10">
    <property type="entry name" value="RlpA-like domain"/>
    <property type="match status" value="1"/>
</dbReference>
<feature type="signal peptide" evidence="2">
    <location>
        <begin position="1"/>
        <end position="22"/>
    </location>
</feature>
<dbReference type="OrthoDB" id="6038816at2759"/>
<name>A0A812R802_9DINO</name>
<feature type="region of interest" description="Disordered" evidence="1">
    <location>
        <begin position="50"/>
        <end position="75"/>
    </location>
</feature>
<evidence type="ECO:0000313" key="3">
    <source>
        <dbReference type="EMBL" id="CAE7424115.1"/>
    </source>
</evidence>
<feature type="compositionally biased region" description="Acidic residues" evidence="1">
    <location>
        <begin position="54"/>
        <end position="67"/>
    </location>
</feature>
<proteinExistence type="predicted"/>
<feature type="chain" id="PRO_5032320703" evidence="2">
    <location>
        <begin position="23"/>
        <end position="263"/>
    </location>
</feature>
<reference evidence="3" key="1">
    <citation type="submission" date="2021-02" db="EMBL/GenBank/DDBJ databases">
        <authorList>
            <person name="Dougan E. K."/>
            <person name="Rhodes N."/>
            <person name="Thang M."/>
            <person name="Chan C."/>
        </authorList>
    </citation>
    <scope>NUCLEOTIDE SEQUENCE</scope>
</reference>
<comment type="caution">
    <text evidence="3">The sequence shown here is derived from an EMBL/GenBank/DDBJ whole genome shotgun (WGS) entry which is preliminary data.</text>
</comment>
<sequence>MYELRPPAMIWILSVFFAVCMADERALQEDAECAASADCSLNALQMGSAAKTSDEEDSTENDIDEEGVSSHTNSSIPLHGYHHWATTTMYGDAPHAACGGINTKELTAGTRYHSVASAQAMWKDCNRPGCWCGQSGGGHGTTGMGCLSCAKGRFLCSAYGVVGHHVGLAEVSSEAQESTSCPFRSEELLIVVSDICPHAPNKAWCPASPGHKNAYGSFNHLDFSNYPDSIPHNPSIPNLNFVFSRIECPADLKQRYRSMTRCK</sequence>
<evidence type="ECO:0000256" key="1">
    <source>
        <dbReference type="SAM" id="MobiDB-lite"/>
    </source>
</evidence>
<accession>A0A812R802</accession>
<organism evidence="3 4">
    <name type="scientific">Symbiodinium natans</name>
    <dbReference type="NCBI Taxonomy" id="878477"/>
    <lineage>
        <taxon>Eukaryota</taxon>
        <taxon>Sar</taxon>
        <taxon>Alveolata</taxon>
        <taxon>Dinophyceae</taxon>
        <taxon>Suessiales</taxon>
        <taxon>Symbiodiniaceae</taxon>
        <taxon>Symbiodinium</taxon>
    </lineage>
</organism>
<dbReference type="EMBL" id="CAJNDS010002308">
    <property type="protein sequence ID" value="CAE7424115.1"/>
    <property type="molecule type" value="Genomic_DNA"/>
</dbReference>
<evidence type="ECO:0000313" key="4">
    <source>
        <dbReference type="Proteomes" id="UP000604046"/>
    </source>
</evidence>
<gene>
    <name evidence="3" type="primary">Vwa8</name>
    <name evidence="3" type="ORF">SNAT2548_LOCUS23073</name>
</gene>
<dbReference type="Proteomes" id="UP000604046">
    <property type="component" value="Unassembled WGS sequence"/>
</dbReference>